<dbReference type="Gene3D" id="3.60.21.10">
    <property type="match status" value="1"/>
</dbReference>
<gene>
    <name evidence="2" type="ORF">IAD46_04850</name>
</gene>
<dbReference type="AlphaFoldDB" id="A0A9D1GRA7"/>
<dbReference type="EMBL" id="DVLF01000152">
    <property type="protein sequence ID" value="HIT50335.1"/>
    <property type="molecule type" value="Genomic_DNA"/>
</dbReference>
<evidence type="ECO:0000259" key="1">
    <source>
        <dbReference type="Pfam" id="PF00149"/>
    </source>
</evidence>
<dbReference type="GO" id="GO:0016787">
    <property type="term" value="F:hydrolase activity"/>
    <property type="evidence" value="ECO:0007669"/>
    <property type="project" value="InterPro"/>
</dbReference>
<evidence type="ECO:0000313" key="2">
    <source>
        <dbReference type="EMBL" id="HIT50335.1"/>
    </source>
</evidence>
<protein>
    <submittedName>
        <fullName evidence="2">Metallophosphoesterase</fullName>
    </submittedName>
</protein>
<reference evidence="2" key="1">
    <citation type="submission" date="2020-10" db="EMBL/GenBank/DDBJ databases">
        <authorList>
            <person name="Gilroy R."/>
        </authorList>
    </citation>
    <scope>NUCLEOTIDE SEQUENCE</scope>
    <source>
        <strain evidence="2">ChiW17-6978</strain>
    </source>
</reference>
<dbReference type="InterPro" id="IPR029052">
    <property type="entry name" value="Metallo-depent_PP-like"/>
</dbReference>
<comment type="caution">
    <text evidence="2">The sequence shown here is derived from an EMBL/GenBank/DDBJ whole genome shotgun (WGS) entry which is preliminary data.</text>
</comment>
<evidence type="ECO:0000313" key="3">
    <source>
        <dbReference type="Proteomes" id="UP000886758"/>
    </source>
</evidence>
<name>A0A9D1GRA7_9MOLU</name>
<sequence>LFQKALKQVGFCSDDILFILGDMIEKGDDDDNLAMLEYMIEFSKQDNVYLLAGNCDEIFRFILPPVDEKKFLYYALTRKHSVINDLAKRMQISLSKEMDINAFVSKIEKEYPSFYQFTDSLPDVLFLNEKMVLVHGGIADINRIPEKAIEVLKYDRFLETAPPQPLLMMVGHYPTRNYRSDVFNVDPIFDFRKRIIAIDGGNNVVKGGQINIVILDCLNGMNFSFQAVDHYPKYILKEDVYHAQDNRNTNICFGQNEVEILKRDLDFVSIRPLGLKDEMWVHHSFIYTYNGKNYCFDGTNYFMNLKKGDKISIVKLAEPYCLVKQNGTIGLIESTYIHEDELLVD</sequence>
<dbReference type="SUPFAM" id="SSF56300">
    <property type="entry name" value="Metallo-dependent phosphatases"/>
    <property type="match status" value="1"/>
</dbReference>
<organism evidence="2 3">
    <name type="scientific">Candidatus Pelethenecus faecipullorum</name>
    <dbReference type="NCBI Taxonomy" id="2840900"/>
    <lineage>
        <taxon>Bacteria</taxon>
        <taxon>Bacillati</taxon>
        <taxon>Mycoplasmatota</taxon>
        <taxon>Mollicutes</taxon>
        <taxon>Candidatus Pelethenecus</taxon>
    </lineage>
</organism>
<proteinExistence type="predicted"/>
<reference evidence="2" key="2">
    <citation type="journal article" date="2021" name="PeerJ">
        <title>Extensive microbial diversity within the chicken gut microbiome revealed by metagenomics and culture.</title>
        <authorList>
            <person name="Gilroy R."/>
            <person name="Ravi A."/>
            <person name="Getino M."/>
            <person name="Pursley I."/>
            <person name="Horton D.L."/>
            <person name="Alikhan N.F."/>
            <person name="Baker D."/>
            <person name="Gharbi K."/>
            <person name="Hall N."/>
            <person name="Watson M."/>
            <person name="Adriaenssens E.M."/>
            <person name="Foster-Nyarko E."/>
            <person name="Jarju S."/>
            <person name="Secka A."/>
            <person name="Antonio M."/>
            <person name="Oren A."/>
            <person name="Chaudhuri R.R."/>
            <person name="La Ragione R."/>
            <person name="Hildebrand F."/>
            <person name="Pallen M.J."/>
        </authorList>
    </citation>
    <scope>NUCLEOTIDE SEQUENCE</scope>
    <source>
        <strain evidence="2">ChiW17-6978</strain>
    </source>
</reference>
<dbReference type="Proteomes" id="UP000886758">
    <property type="component" value="Unassembled WGS sequence"/>
</dbReference>
<dbReference type="InterPro" id="IPR004843">
    <property type="entry name" value="Calcineurin-like_PHP"/>
</dbReference>
<feature type="domain" description="Calcineurin-like phosphoesterase" evidence="1">
    <location>
        <begin position="4"/>
        <end position="190"/>
    </location>
</feature>
<feature type="non-terminal residue" evidence="2">
    <location>
        <position position="1"/>
    </location>
</feature>
<accession>A0A9D1GRA7</accession>
<dbReference type="Pfam" id="PF00149">
    <property type="entry name" value="Metallophos"/>
    <property type="match status" value="1"/>
</dbReference>